<comment type="caution">
    <text evidence="2">The sequence shown here is derived from an EMBL/GenBank/DDBJ whole genome shotgun (WGS) entry which is preliminary data.</text>
</comment>
<keyword evidence="3" id="KW-1185">Reference proteome</keyword>
<gene>
    <name evidence="2" type="ORF">SGCZBJ_12540</name>
</gene>
<feature type="signal peptide" evidence="1">
    <location>
        <begin position="1"/>
        <end position="18"/>
    </location>
</feature>
<feature type="chain" id="PRO_5014613467" description="Tip attachment protein J domain-containing protein" evidence="1">
    <location>
        <begin position="19"/>
        <end position="1430"/>
    </location>
</feature>
<evidence type="ECO:0000256" key="1">
    <source>
        <dbReference type="SAM" id="SignalP"/>
    </source>
</evidence>
<reference evidence="2 3" key="1">
    <citation type="submission" date="2017-12" db="EMBL/GenBank/DDBJ databases">
        <title>The genome sequence of Caulobacter sp. 410.</title>
        <authorList>
            <person name="Gao J."/>
            <person name="Mao X."/>
            <person name="Sun J."/>
        </authorList>
    </citation>
    <scope>NUCLEOTIDE SEQUENCE [LARGE SCALE GENOMIC DNA]</scope>
    <source>
        <strain evidence="2 3">410</strain>
    </source>
</reference>
<sequence length="1430" mass="148887">MFQVASAIGMSVSAAATAANVAAAATLAVEAYAVVKATEAMTPKIRDQGSTVQWQADPRAGVPYGMGRCAIGGNIVFNQSAGSGNKYLNFATVYSGAGPIQGFEAFQCEGVTVSFTADSGEGASGYYLNRMWQKRQLGLATEGWMRWTAVGSKDTPSNHGGMPSEWTAAHKLSGYAATLWALEYDPERFASGVPSPRMVGRWVKVYDPRKDSTYPGGNGPHRIDDEATWEWSANPGLHGLTWIIGRLSGGVLILGLGATAEEIDIAAFVHLANVCDANGWTMGGCVTSTDNTWEVLKAILQAGAATPILGGSQISCMVNAPSASLVTVTDDDIVGTATVPAQVAADEAINTVWPSYTEEALDWEVVTPDAPVQVAAYVEADGEERSIELGLPLVQEATQVGQLCRYAIEDARELNSIVLMLKPWLRWVPPGSCALIQAPETGLNGQKIRLLKRTREMSTKTVGWTMRTETDAKHSYALGQVNDPPIPRQLTSYNPAVVPLPGEGAFEVVAGQLAGSDGALPAIVVEGEADLYEAVSIVVDYRRIFATTPVTYGDWQSQTFSAKAVRLVVTGVEAGARYQVRLRYITATGVENGGTGTDLGEVEVGGVDAGTVEGKTPAQIIADAGASVQPAIAAVDAATQAASIASGQALALLQTPGTGVIQRLADVEVQADGADARLTDEVALRTAQNAAAVARIGDLEASRRVVANALRNGNAADPQALRYWTAPSGGFVVGNDPRYGPYFGAVANTSGATRVLLSEIHGTSPGDVWSLGLQGDPGGSFGSARAFVFFTWTRAGIQLGNSAEVFLDTGVMSWTKRAELKGVTVPATVAGQVPDGFQICYAVPNGHLNSTFSYVMVNQGAVALPFNDLSTAKDSLARTASLELAQAATDGSLAVLTNRVGVSMQQGDSVVANARFGAYTAAAGIPDGWSEYLNGAAATRQPAPGGRYAPRWSTAATQMYGIVQSVVLTPGDWILEFQAMVTSGDWRGCGLLASYPGGEIGRIDCGVDPDNGGVIGAGGPGYRRFTKKVAVPSPVVVTFYAMATWDGYASGRSAKTIDIQVADVYPVDAAVRAAQADASTALTAYSTLSASFASYQTTTDARFTSPTGEVQVAKSQAIAQSLADANQAISTYDASTTASFGGLRAATGLLQSAMTTVQGRVVAWLKLTASSGSEEAKVEVVADEGGSLIRMVAKAISLANTVGGVVIDVLKIVGGEVFFGAPVSIDVAGKRLTLGPGFGSSSDLVWWFGPSATSVVSMTKVNGHFALATDGKVYYGTAELGTGAGNPDAVTGRYGQQSNLAPNTGTHALAVQLDLSGVAASDLVEAKFLITQEMAGALSTTGTWSGGWEIVEQTTAGGSTAVRASGLLTIEDSGGGLLDIQSSEPMDAFMRLPERTLNGTVRYALRMWRNSGPTITGNGIHAELRVQRTP</sequence>
<organism evidence="2 3">
    <name type="scientific">Caulobacter zeae</name>
    <dbReference type="NCBI Taxonomy" id="2055137"/>
    <lineage>
        <taxon>Bacteria</taxon>
        <taxon>Pseudomonadati</taxon>
        <taxon>Pseudomonadota</taxon>
        <taxon>Alphaproteobacteria</taxon>
        <taxon>Caulobacterales</taxon>
        <taxon>Caulobacteraceae</taxon>
        <taxon>Caulobacter</taxon>
    </lineage>
</organism>
<accession>A0A2N5DG74</accession>
<dbReference type="EMBL" id="PJRS01000022">
    <property type="protein sequence ID" value="PLR25058.1"/>
    <property type="molecule type" value="Genomic_DNA"/>
</dbReference>
<evidence type="ECO:0000313" key="3">
    <source>
        <dbReference type="Proteomes" id="UP000234479"/>
    </source>
</evidence>
<keyword evidence="1" id="KW-0732">Signal</keyword>
<proteinExistence type="predicted"/>
<evidence type="ECO:0000313" key="2">
    <source>
        <dbReference type="EMBL" id="PLR25058.1"/>
    </source>
</evidence>
<evidence type="ECO:0008006" key="4">
    <source>
        <dbReference type="Google" id="ProtNLM"/>
    </source>
</evidence>
<protein>
    <recommendedName>
        <fullName evidence="4">Tip attachment protein J domain-containing protein</fullName>
    </recommendedName>
</protein>
<name>A0A2N5DG74_9CAUL</name>
<dbReference type="Proteomes" id="UP000234479">
    <property type="component" value="Unassembled WGS sequence"/>
</dbReference>